<evidence type="ECO:0000256" key="7">
    <source>
        <dbReference type="ARBA" id="ARBA00023242"/>
    </source>
</evidence>
<comment type="subcellular location">
    <subcellularLocation>
        <location evidence="8">Nucleus</location>
    </subcellularLocation>
</comment>
<evidence type="ECO:0000259" key="10">
    <source>
        <dbReference type="PROSITE" id="PS50164"/>
    </source>
</evidence>
<keyword evidence="4 8" id="KW-0378">Hydrolase</keyword>
<dbReference type="FunFam" id="3.40.1440.10:FF:000006">
    <property type="entry name" value="Structure-specific endonuclease subunit SLX1"/>
    <property type="match status" value="1"/>
</dbReference>
<evidence type="ECO:0000256" key="2">
    <source>
        <dbReference type="ARBA" id="ARBA00022759"/>
    </source>
</evidence>
<feature type="compositionally biased region" description="Acidic residues" evidence="9">
    <location>
        <begin position="414"/>
        <end position="423"/>
    </location>
</feature>
<feature type="region of interest" description="Disordered" evidence="9">
    <location>
        <begin position="211"/>
        <end position="231"/>
    </location>
</feature>
<keyword evidence="3 8" id="KW-0227">DNA damage</keyword>
<dbReference type="CDD" id="cd10455">
    <property type="entry name" value="GIY-YIG_SLX1"/>
    <property type="match status" value="1"/>
</dbReference>
<comment type="function">
    <text evidence="8">Catalytic subunit of the SLX1-SLX4 structure-specific endonuclease that resolves DNA secondary structures generated during DNA repair and recombination. Has endonuclease activity towards branched DNA substrates, introducing single-strand cuts in duplex DNA close to junctions with ss-DNA.</text>
</comment>
<feature type="compositionally biased region" description="Basic and acidic residues" evidence="9">
    <location>
        <begin position="357"/>
        <end position="369"/>
    </location>
</feature>
<comment type="caution">
    <text evidence="8">Lacks conserved residue(s) required for the propagation of feature annotation.</text>
</comment>
<keyword evidence="2 8" id="KW-0255">Endonuclease</keyword>
<keyword evidence="1 8" id="KW-0540">Nuclease</keyword>
<comment type="cofactor">
    <cofactor evidence="8">
        <name>a divalent metal cation</name>
        <dbReference type="ChEBI" id="CHEBI:60240"/>
    </cofactor>
</comment>
<keyword evidence="6 8" id="KW-0234">DNA repair</keyword>
<dbReference type="EMBL" id="KI669459">
    <property type="protein sequence ID" value="OCF60779.1"/>
    <property type="molecule type" value="Genomic_DNA"/>
</dbReference>
<dbReference type="InterPro" id="IPR000305">
    <property type="entry name" value="GIY-YIG_endonuc"/>
</dbReference>
<reference evidence="11 12" key="1">
    <citation type="submission" date="2013-07" db="EMBL/GenBank/DDBJ databases">
        <title>The Genome Sequence of Kwoniella mangroviensis CBS10435.</title>
        <authorList>
            <consortium name="The Broad Institute Genome Sequencing Platform"/>
            <person name="Cuomo C."/>
            <person name="Litvintseva A."/>
            <person name="Chen Y."/>
            <person name="Heitman J."/>
            <person name="Sun S."/>
            <person name="Springer D."/>
            <person name="Dromer F."/>
            <person name="Young S.K."/>
            <person name="Zeng Q."/>
            <person name="Gargeya S."/>
            <person name="Fitzgerald M."/>
            <person name="Abouelleil A."/>
            <person name="Alvarado L."/>
            <person name="Berlin A.M."/>
            <person name="Chapman S.B."/>
            <person name="Dewar J."/>
            <person name="Goldberg J."/>
            <person name="Griggs A."/>
            <person name="Gujja S."/>
            <person name="Hansen M."/>
            <person name="Howarth C."/>
            <person name="Imamovic A."/>
            <person name="Larimer J."/>
            <person name="McCowan C."/>
            <person name="Murphy C."/>
            <person name="Pearson M."/>
            <person name="Priest M."/>
            <person name="Roberts A."/>
            <person name="Saif S."/>
            <person name="Shea T."/>
            <person name="Sykes S."/>
            <person name="Wortman J."/>
            <person name="Nusbaum C."/>
            <person name="Birren B."/>
        </authorList>
    </citation>
    <scope>NUCLEOTIDE SEQUENCE [LARGE SCALE GENOMIC DNA]</scope>
    <source>
        <strain evidence="11 12">CBS 10435</strain>
    </source>
</reference>
<evidence type="ECO:0000256" key="5">
    <source>
        <dbReference type="ARBA" id="ARBA00023172"/>
    </source>
</evidence>
<dbReference type="SUPFAM" id="SSF82771">
    <property type="entry name" value="GIY-YIG endonuclease"/>
    <property type="match status" value="1"/>
</dbReference>
<evidence type="ECO:0000256" key="1">
    <source>
        <dbReference type="ARBA" id="ARBA00022722"/>
    </source>
</evidence>
<dbReference type="OrthoDB" id="24645at2759"/>
<dbReference type="PANTHER" id="PTHR20208:SF10">
    <property type="entry name" value="STRUCTURE-SPECIFIC ENDONUCLEASE SUBUNIT SLX1"/>
    <property type="match status" value="1"/>
</dbReference>
<evidence type="ECO:0000313" key="12">
    <source>
        <dbReference type="Proteomes" id="UP000092583"/>
    </source>
</evidence>
<proteinExistence type="inferred from homology"/>
<evidence type="ECO:0000313" key="11">
    <source>
        <dbReference type="EMBL" id="OCF60779.1"/>
    </source>
</evidence>
<evidence type="ECO:0000256" key="8">
    <source>
        <dbReference type="HAMAP-Rule" id="MF_03100"/>
    </source>
</evidence>
<dbReference type="InterPro" id="IPR035901">
    <property type="entry name" value="GIY-YIG_endonuc_sf"/>
</dbReference>
<feature type="region of interest" description="Disordered" evidence="9">
    <location>
        <begin position="40"/>
        <end position="67"/>
    </location>
</feature>
<keyword evidence="12" id="KW-1185">Reference proteome</keyword>
<dbReference type="Pfam" id="PF01541">
    <property type="entry name" value="GIY-YIG"/>
    <property type="match status" value="1"/>
</dbReference>
<evidence type="ECO:0000256" key="6">
    <source>
        <dbReference type="ARBA" id="ARBA00023204"/>
    </source>
</evidence>
<gene>
    <name evidence="11" type="ORF">L486_00419</name>
</gene>
<dbReference type="Gene3D" id="3.30.40.10">
    <property type="entry name" value="Zinc/RING finger domain, C3HC4 (zinc finger)"/>
    <property type="match status" value="1"/>
</dbReference>
<sequence>MSDQESTEPRKSTSTLLDGNHTFPSFYACYLLRSKATPNSNRTYVGSTPNPPRRIRQHNGELKQGAWKTSKHRPWEMQMIVYGYFSFPSKLTALQFEWAWQKPELSRHLRISDDHTGEDLGPIFSKDAKRNWVERKLAVAHALLSRPPFNRLPLHLRFFVPEGHDLFHNLEQNDSRPVSSRRTKKRVTQDWSPLPLPVTLTSIIDLGGVSGSTGARRHSTQGVQSREGPIDVNDVDFRQGERVWGKWKAIEIRIKQEGHIRCEQCDGEVDHTNHLSFALCPSQRSCHYVSHLTCLSGSFLSNTTHVLPHQGVCPGCQDQLEWGQIIRASYARIEGIQREKDEAVKSARRAKCRGRRQKDEDVSTEDEHSSITPEIRSMTLETPPKRSLDRTASDTLEEATITRAKRLPPKPPNDENERDEEMEWERFERELKAIR</sequence>
<feature type="domain" description="GIY-YIG" evidence="10">
    <location>
        <begin position="25"/>
        <end position="110"/>
    </location>
</feature>
<dbReference type="InterPro" id="IPR013083">
    <property type="entry name" value="Znf_RING/FYVE/PHD"/>
</dbReference>
<name>A0A1B9IZ18_9TREE</name>
<dbReference type="GO" id="GO:0000724">
    <property type="term" value="P:double-strand break repair via homologous recombination"/>
    <property type="evidence" value="ECO:0007669"/>
    <property type="project" value="TreeGrafter"/>
</dbReference>
<feature type="compositionally biased region" description="Basic and acidic residues" evidence="9">
    <location>
        <begin position="383"/>
        <end position="392"/>
    </location>
</feature>
<dbReference type="InterPro" id="IPR050381">
    <property type="entry name" value="SLX1_endonuclease"/>
</dbReference>
<dbReference type="Proteomes" id="UP000092583">
    <property type="component" value="Unassembled WGS sequence"/>
</dbReference>
<dbReference type="InterPro" id="IPR027520">
    <property type="entry name" value="Slx1"/>
</dbReference>
<dbReference type="PROSITE" id="PS50164">
    <property type="entry name" value="GIY_YIG"/>
    <property type="match status" value="1"/>
</dbReference>
<dbReference type="GO" id="GO:0033557">
    <property type="term" value="C:Slx1-Slx4 complex"/>
    <property type="evidence" value="ECO:0007669"/>
    <property type="project" value="UniProtKB-UniRule"/>
</dbReference>
<dbReference type="PANTHER" id="PTHR20208">
    <property type="entry name" value="STRUCTURE-SPECIFIC ENDONUCLEASE SUBUNIT SLX1"/>
    <property type="match status" value="1"/>
</dbReference>
<evidence type="ECO:0000256" key="9">
    <source>
        <dbReference type="SAM" id="MobiDB-lite"/>
    </source>
</evidence>
<protein>
    <recommendedName>
        <fullName evidence="10">GIY-YIG domain-containing protein</fullName>
    </recommendedName>
</protein>
<feature type="region of interest" description="Disordered" evidence="9">
    <location>
        <begin position="347"/>
        <end position="424"/>
    </location>
</feature>
<dbReference type="HAMAP" id="MF_03100">
    <property type="entry name" value="Endonuc_su_Slx1"/>
    <property type="match status" value="1"/>
</dbReference>
<evidence type="ECO:0000256" key="4">
    <source>
        <dbReference type="ARBA" id="ARBA00022801"/>
    </source>
</evidence>
<comment type="similarity">
    <text evidence="8">Belongs to the SLX1 family.</text>
</comment>
<dbReference type="GO" id="GO:0008821">
    <property type="term" value="F:crossover junction DNA endonuclease activity"/>
    <property type="evidence" value="ECO:0007669"/>
    <property type="project" value="TreeGrafter"/>
</dbReference>
<dbReference type="Pfam" id="PF21202">
    <property type="entry name" value="SLX1_C"/>
    <property type="match status" value="1"/>
</dbReference>
<dbReference type="AlphaFoldDB" id="A0A1B9IZ18"/>
<keyword evidence="7 8" id="KW-0539">Nucleus</keyword>
<accession>A0A1B9IZ18</accession>
<comment type="subunit">
    <text evidence="8">Forms a heterodimer with SLX4.</text>
</comment>
<organism evidence="11 12">
    <name type="scientific">Kwoniella mangroviensis CBS 10435</name>
    <dbReference type="NCBI Taxonomy" id="1331196"/>
    <lineage>
        <taxon>Eukaryota</taxon>
        <taxon>Fungi</taxon>
        <taxon>Dikarya</taxon>
        <taxon>Basidiomycota</taxon>
        <taxon>Agaricomycotina</taxon>
        <taxon>Tremellomycetes</taxon>
        <taxon>Tremellales</taxon>
        <taxon>Cryptococcaceae</taxon>
        <taxon>Kwoniella</taxon>
    </lineage>
</organism>
<feature type="compositionally biased region" description="Basic residues" evidence="9">
    <location>
        <begin position="347"/>
        <end position="356"/>
    </location>
</feature>
<reference evidence="12" key="2">
    <citation type="submission" date="2013-12" db="EMBL/GenBank/DDBJ databases">
        <title>Evolution of pathogenesis and genome organization in the Tremellales.</title>
        <authorList>
            <person name="Cuomo C."/>
            <person name="Litvintseva A."/>
            <person name="Heitman J."/>
            <person name="Chen Y."/>
            <person name="Sun S."/>
            <person name="Springer D."/>
            <person name="Dromer F."/>
            <person name="Young S."/>
            <person name="Zeng Q."/>
            <person name="Chapman S."/>
            <person name="Gujja S."/>
            <person name="Saif S."/>
            <person name="Birren B."/>
        </authorList>
    </citation>
    <scope>NUCLEOTIDE SEQUENCE [LARGE SCALE GENOMIC DNA]</scope>
    <source>
        <strain evidence="12">CBS 10435</strain>
    </source>
</reference>
<dbReference type="Gene3D" id="3.40.1440.10">
    <property type="entry name" value="GIY-YIG endonuclease"/>
    <property type="match status" value="1"/>
</dbReference>
<evidence type="ECO:0000256" key="3">
    <source>
        <dbReference type="ARBA" id="ARBA00022763"/>
    </source>
</evidence>
<dbReference type="STRING" id="1331196.A0A1B9IZ18"/>
<keyword evidence="5 8" id="KW-0233">DNA recombination</keyword>
<dbReference type="InterPro" id="IPR048749">
    <property type="entry name" value="SLX1_C"/>
</dbReference>
<dbReference type="GO" id="GO:0017108">
    <property type="term" value="F:5'-flap endonuclease activity"/>
    <property type="evidence" value="ECO:0007669"/>
    <property type="project" value="InterPro"/>
</dbReference>